<dbReference type="Pfam" id="PF03747">
    <property type="entry name" value="ADP_ribosyl_GH"/>
    <property type="match status" value="1"/>
</dbReference>
<dbReference type="Gene3D" id="1.10.4080.10">
    <property type="entry name" value="ADP-ribosylation/Crystallin J1"/>
    <property type="match status" value="1"/>
</dbReference>
<dbReference type="PANTHER" id="PTHR16222">
    <property type="entry name" value="ADP-RIBOSYLGLYCOHYDROLASE"/>
    <property type="match status" value="1"/>
</dbReference>
<name>A0A494WV26_9FIRM</name>
<dbReference type="OrthoDB" id="9798107at2"/>
<feature type="binding site" evidence="3">
    <location>
        <position position="71"/>
    </location>
    <ligand>
        <name>Mg(2+)</name>
        <dbReference type="ChEBI" id="CHEBI:18420"/>
        <label>1</label>
    </ligand>
</feature>
<keyword evidence="5" id="KW-1185">Reference proteome</keyword>
<organism evidence="4 5">
    <name type="scientific">Desulfofundulus salinus</name>
    <dbReference type="NCBI Taxonomy" id="2419843"/>
    <lineage>
        <taxon>Bacteria</taxon>
        <taxon>Bacillati</taxon>
        <taxon>Bacillota</taxon>
        <taxon>Clostridia</taxon>
        <taxon>Eubacteriales</taxon>
        <taxon>Peptococcaceae</taxon>
        <taxon>Desulfofundulus</taxon>
    </lineage>
</organism>
<dbReference type="InterPro" id="IPR005502">
    <property type="entry name" value="Ribosyl_crysJ1"/>
</dbReference>
<comment type="cofactor">
    <cofactor evidence="3">
        <name>Mg(2+)</name>
        <dbReference type="ChEBI" id="CHEBI:18420"/>
    </cofactor>
    <text evidence="3">Binds 2 magnesium ions per subunit.</text>
</comment>
<keyword evidence="3" id="KW-0479">Metal-binding</keyword>
<evidence type="ECO:0000313" key="5">
    <source>
        <dbReference type="Proteomes" id="UP000271256"/>
    </source>
</evidence>
<dbReference type="SUPFAM" id="SSF101478">
    <property type="entry name" value="ADP-ribosylglycohydrolase"/>
    <property type="match status" value="1"/>
</dbReference>
<dbReference type="GO" id="GO:0046872">
    <property type="term" value="F:metal ion binding"/>
    <property type="evidence" value="ECO:0007669"/>
    <property type="project" value="UniProtKB-KW"/>
</dbReference>
<reference evidence="4 5" key="1">
    <citation type="submission" date="2018-10" db="EMBL/GenBank/DDBJ databases">
        <authorList>
            <person name="Grouzdev D.S."/>
            <person name="Krutkina M.S."/>
            <person name="Tourova T.P."/>
            <person name="Nazina T.N."/>
        </authorList>
    </citation>
    <scope>NUCLEOTIDE SEQUENCE [LARGE SCALE GENOMIC DNA]</scope>
    <source>
        <strain evidence="4 5">435</strain>
    </source>
</reference>
<dbReference type="AlphaFoldDB" id="A0A494WV26"/>
<proteinExistence type="inferred from homology"/>
<protein>
    <submittedName>
        <fullName evidence="4">ADP-ribosyl-[dinitrogen reductase] hydrolase</fullName>
    </submittedName>
</protein>
<feature type="binding site" evidence="3">
    <location>
        <position position="70"/>
    </location>
    <ligand>
        <name>Mg(2+)</name>
        <dbReference type="ChEBI" id="CHEBI:18420"/>
        <label>1</label>
    </ligand>
</feature>
<accession>A0A494WV26</accession>
<feature type="binding site" evidence="3">
    <location>
        <position position="69"/>
    </location>
    <ligand>
        <name>Mg(2+)</name>
        <dbReference type="ChEBI" id="CHEBI:18420"/>
        <label>1</label>
    </ligand>
</feature>
<keyword evidence="2 4" id="KW-0378">Hydrolase</keyword>
<dbReference type="InterPro" id="IPR050792">
    <property type="entry name" value="ADP-ribosylglycohydrolase"/>
</dbReference>
<evidence type="ECO:0000313" key="4">
    <source>
        <dbReference type="EMBL" id="RKO66002.1"/>
    </source>
</evidence>
<feature type="binding site" evidence="3">
    <location>
        <position position="277"/>
    </location>
    <ligand>
        <name>Mg(2+)</name>
        <dbReference type="ChEBI" id="CHEBI:18420"/>
        <label>1</label>
    </ligand>
</feature>
<evidence type="ECO:0000256" key="2">
    <source>
        <dbReference type="ARBA" id="ARBA00022801"/>
    </source>
</evidence>
<dbReference type="InterPro" id="IPR036705">
    <property type="entry name" value="Ribosyl_crysJ1_sf"/>
</dbReference>
<evidence type="ECO:0000256" key="1">
    <source>
        <dbReference type="ARBA" id="ARBA00010702"/>
    </source>
</evidence>
<gene>
    <name evidence="4" type="ORF">D7024_02915</name>
</gene>
<dbReference type="PANTHER" id="PTHR16222:SF24">
    <property type="entry name" value="ADP-RIBOSYLHYDROLASE ARH3"/>
    <property type="match status" value="1"/>
</dbReference>
<keyword evidence="3" id="KW-0460">Magnesium</keyword>
<dbReference type="Proteomes" id="UP000271256">
    <property type="component" value="Unassembled WGS sequence"/>
</dbReference>
<evidence type="ECO:0000256" key="3">
    <source>
        <dbReference type="PIRSR" id="PIRSR605502-1"/>
    </source>
</evidence>
<feature type="binding site" evidence="3">
    <location>
        <position position="279"/>
    </location>
    <ligand>
        <name>Mg(2+)</name>
        <dbReference type="ChEBI" id="CHEBI:18420"/>
        <label>1</label>
    </ligand>
</feature>
<dbReference type="GO" id="GO:0016787">
    <property type="term" value="F:hydrolase activity"/>
    <property type="evidence" value="ECO:0007669"/>
    <property type="project" value="UniProtKB-KW"/>
</dbReference>
<sequence length="347" mass="38712">MELPGLPLSLREVTAVKNTIKGAFYGATVGDALGGPVELMSAGEIREKYGVLKDMVGGGWLNLEPGEYTDDTQMTLTVARGILANPVSPIEEIGRRFIRWYQSRPKDIGNTTLMSFRNFLRTGNWQEASRLTAQALNKLDSNGGLMRTLPVSFGYWHNLPAMAKWSVEIAYMTHYSQEGAACCLFYNLLIYLLGSQRHLNRREAVTRALHLTDQYCKQVGIQPSKFFWYIIRHIQKGAPEVVPRGSALDTLAAALQCFLNTESFEDALITVVNRGDDTDTAGTVTGGLAGTYYGFEAIPQRWLKELKNTEPLDEVIEGFYQLIKSREHNPDPAAPADHSRAWPTCWS</sequence>
<comment type="similarity">
    <text evidence="1">Belongs to the ADP-ribosylglycohydrolase family.</text>
</comment>
<comment type="caution">
    <text evidence="4">The sequence shown here is derived from an EMBL/GenBank/DDBJ whole genome shotgun (WGS) entry which is preliminary data.</text>
</comment>
<dbReference type="EMBL" id="RBWE01000001">
    <property type="protein sequence ID" value="RKO66002.1"/>
    <property type="molecule type" value="Genomic_DNA"/>
</dbReference>
<feature type="binding site" evidence="3">
    <location>
        <position position="280"/>
    </location>
    <ligand>
        <name>Mg(2+)</name>
        <dbReference type="ChEBI" id="CHEBI:18420"/>
        <label>1</label>
    </ligand>
</feature>